<organism evidence="1 2">
    <name type="scientific">Ancylobacter novellus (strain ATCC 8093 / DSM 506 / JCM 20403 / CCM 1077 / IAM 12100 / NBRC 12443 / NCIMB 10456)</name>
    <name type="common">Starkeya novella</name>
    <dbReference type="NCBI Taxonomy" id="639283"/>
    <lineage>
        <taxon>Bacteria</taxon>
        <taxon>Pseudomonadati</taxon>
        <taxon>Pseudomonadota</taxon>
        <taxon>Alphaproteobacteria</taxon>
        <taxon>Hyphomicrobiales</taxon>
        <taxon>Xanthobacteraceae</taxon>
        <taxon>Ancylobacter</taxon>
    </lineage>
</organism>
<dbReference type="InterPro" id="IPR038301">
    <property type="entry name" value="AraC-like_sf"/>
</dbReference>
<evidence type="ECO:0008006" key="3">
    <source>
        <dbReference type="Google" id="ProtNLM"/>
    </source>
</evidence>
<sequence length="168" mass="18349">MDEDGVAETISLAARRLASPAFTSLFRQGMALIDETAAYLDGEGRTASRGLARGVLAAYAQQSLQLSTRLMQLASWLLLRRAVLEGDMSEESALRESARIDLDGPRRDLDQEAELPAQLAALVRRSHELQRQIVKLDAALRAPAETAGLRPNDVAGQIGKLRSAFERH</sequence>
<keyword evidence="2" id="KW-1185">Reference proteome</keyword>
<evidence type="ECO:0000313" key="2">
    <source>
        <dbReference type="Proteomes" id="UP000006633"/>
    </source>
</evidence>
<reference evidence="1 2" key="1">
    <citation type="journal article" date="2012" name="Stand. Genomic Sci.">
        <title>Complete genome sequence of the facultatively chemolithoautotrophic and methylotrophic alpha Proteobacterium Starkeya novella type strain (ATCC 8093(T)).</title>
        <authorList>
            <person name="Kappler U."/>
            <person name="Davenport K."/>
            <person name="Beatson S."/>
            <person name="Lucas S."/>
            <person name="Lapidus A."/>
            <person name="Copeland A."/>
            <person name="Berry K.W."/>
            <person name="Glavina Del Rio T."/>
            <person name="Hammon N."/>
            <person name="Dalin E."/>
            <person name="Tice H."/>
            <person name="Pitluck S."/>
            <person name="Richardson P."/>
            <person name="Bruce D."/>
            <person name="Goodwin L.A."/>
            <person name="Han C."/>
            <person name="Tapia R."/>
            <person name="Detter J.C."/>
            <person name="Chang Y.J."/>
            <person name="Jeffries C.D."/>
            <person name="Land M."/>
            <person name="Hauser L."/>
            <person name="Kyrpides N.C."/>
            <person name="Goker M."/>
            <person name="Ivanova N."/>
            <person name="Klenk H.P."/>
            <person name="Woyke T."/>
        </authorList>
    </citation>
    <scope>NUCLEOTIDE SEQUENCE [LARGE SCALE GENOMIC DNA]</scope>
    <source>
        <strain evidence="2">ATCC 8093 / DSM 506 / JCM 20403 / CCM 1077 / IAM 12100 / NBRC 12443 / NCIMB 10456</strain>
    </source>
</reference>
<dbReference type="EMBL" id="CP002026">
    <property type="protein sequence ID" value="ADH90335.1"/>
    <property type="molecule type" value="Genomic_DNA"/>
</dbReference>
<dbReference type="KEGG" id="sno:Snov_3060"/>
<dbReference type="Proteomes" id="UP000006633">
    <property type="component" value="Chromosome"/>
</dbReference>
<dbReference type="Pfam" id="PF07323">
    <property type="entry name" value="DUF1465"/>
    <property type="match status" value="1"/>
</dbReference>
<proteinExistence type="predicted"/>
<dbReference type="AlphaFoldDB" id="D7A7A4"/>
<dbReference type="HOGENOM" id="CLU_114005_0_0_5"/>
<gene>
    <name evidence="1" type="ordered locus">Snov_3060</name>
</gene>
<dbReference type="STRING" id="639283.Snov_3060"/>
<protein>
    <recommendedName>
        <fullName evidence="3">DUF1465 domain-containing protein</fullName>
    </recommendedName>
</protein>
<dbReference type="eggNOG" id="COG5317">
    <property type="taxonomic scope" value="Bacteria"/>
</dbReference>
<name>D7A7A4_ANCN5</name>
<accession>D7A7A4</accession>
<dbReference type="Gene3D" id="1.10.8.930">
    <property type="entry name" value="Protein of unknown function DUF1465"/>
    <property type="match status" value="1"/>
</dbReference>
<evidence type="ECO:0000313" key="1">
    <source>
        <dbReference type="EMBL" id="ADH90335.1"/>
    </source>
</evidence>
<dbReference type="InterPro" id="IPR010848">
    <property type="entry name" value="DUF1465"/>
</dbReference>